<dbReference type="SUPFAM" id="SSF52047">
    <property type="entry name" value="RNI-like"/>
    <property type="match status" value="1"/>
</dbReference>
<evidence type="ECO:0000256" key="7">
    <source>
        <dbReference type="SAM" id="Phobius"/>
    </source>
</evidence>
<evidence type="ECO:0000256" key="5">
    <source>
        <dbReference type="ARBA" id="ARBA00022777"/>
    </source>
</evidence>
<evidence type="ECO:0000313" key="9">
    <source>
        <dbReference type="EMBL" id="MBN8662517.1"/>
    </source>
</evidence>
<dbReference type="PROSITE" id="PS00108">
    <property type="entry name" value="PROTEIN_KINASE_ST"/>
    <property type="match status" value="1"/>
</dbReference>
<evidence type="ECO:0000256" key="4">
    <source>
        <dbReference type="ARBA" id="ARBA00022741"/>
    </source>
</evidence>
<evidence type="ECO:0000256" key="2">
    <source>
        <dbReference type="ARBA" id="ARBA00022527"/>
    </source>
</evidence>
<name>A0A8J7PJI1_9BACT</name>
<evidence type="ECO:0000256" key="3">
    <source>
        <dbReference type="ARBA" id="ARBA00022679"/>
    </source>
</evidence>
<dbReference type="Gene3D" id="3.80.10.10">
    <property type="entry name" value="Ribonuclease Inhibitor"/>
    <property type="match status" value="1"/>
</dbReference>
<keyword evidence="2 9" id="KW-0723">Serine/threonine-protein kinase</keyword>
<dbReference type="EC" id="2.7.11.1" evidence="1"/>
<dbReference type="FunFam" id="1.10.510.10:FF:000021">
    <property type="entry name" value="Serine/threonine protein kinase"/>
    <property type="match status" value="1"/>
</dbReference>
<keyword evidence="4" id="KW-0547">Nucleotide-binding</keyword>
<dbReference type="PANTHER" id="PTHR43289:SF6">
    <property type="entry name" value="SERINE_THREONINE-PROTEIN KINASE NEKL-3"/>
    <property type="match status" value="1"/>
</dbReference>
<proteinExistence type="predicted"/>
<dbReference type="Gene3D" id="1.10.510.10">
    <property type="entry name" value="Transferase(Phosphotransferase) domain 1"/>
    <property type="match status" value="1"/>
</dbReference>
<dbReference type="SMART" id="SM00220">
    <property type="entry name" value="S_TKc"/>
    <property type="match status" value="1"/>
</dbReference>
<sequence length="697" mass="78182">MDNSAANIGTYHFAPGDLIDRDYEVIQMLGAGGAGQVYLVEHRSLARQAALKLLNTRNIDETAWRRFTYEAQLIGKLQHPNIIQVYNFGIHENRLPYYVMELVKGEPLDSNLKKLGPVGTLEAVELLMDVCSALSYAHGKGIVHRDIKPGNIILVESPDGRGYRAKLLDFGIAKLRSKQNLETQGLTQAGEVVGSPLYMSPEQCQGLDVDERSDIYSLGCSIFEILTGTVPFRGENVFATVMMHFNEAPPKLADRLPDEYFPPRLEELVARCLEKNPDERIKSMDEVLTWLEEIYETLKRNLGKAARGKESDLTRLSMPVKSEAELKTERVREAKKKNSIYKMVVIGGVLAVATIAVSCITLFKPKPKISKLDIETITAVNEKPAVDNSTKAGSFLVKIETDKNKVHHRYYKFPLKDGIKMGTFHIQFGPYKAMVKNPPDLVVPLGALVKFTPSIEFCSHPSYFRAFDSTLLNEINFTSDHGGSNTMFDELGASAKRCLNELQPSVHLTTLILDDSDLTDTDLEMLNDKFPKLTQLSIRGCEITPNGLAQSKLASRLRHLEFDNTSGGDLTLLLKKLSENGQLVGLDLRGKKLTDEQFQYILATPKLDYAALIASGIDDQRAIALLKRFPKLRHFNFRRNQVTEAIVPTLLQQKHLDWFDLPEAGWSQKSKDALKKGLPEAKFAFWDDKIKEADWAK</sequence>
<feature type="transmembrane region" description="Helical" evidence="7">
    <location>
        <begin position="340"/>
        <end position="363"/>
    </location>
</feature>
<accession>A0A8J7PJI1</accession>
<dbReference type="Proteomes" id="UP000664277">
    <property type="component" value="Unassembled WGS sequence"/>
</dbReference>
<dbReference type="InterPro" id="IPR008271">
    <property type="entry name" value="Ser/Thr_kinase_AS"/>
</dbReference>
<feature type="domain" description="Protein kinase" evidence="8">
    <location>
        <begin position="23"/>
        <end position="291"/>
    </location>
</feature>
<keyword evidence="7" id="KW-0812">Transmembrane</keyword>
<dbReference type="SUPFAM" id="SSF56112">
    <property type="entry name" value="Protein kinase-like (PK-like)"/>
    <property type="match status" value="1"/>
</dbReference>
<dbReference type="PANTHER" id="PTHR43289">
    <property type="entry name" value="MITOGEN-ACTIVATED PROTEIN KINASE KINASE KINASE 20-RELATED"/>
    <property type="match status" value="1"/>
</dbReference>
<dbReference type="Gene3D" id="3.30.200.20">
    <property type="entry name" value="Phosphorylase Kinase, domain 1"/>
    <property type="match status" value="1"/>
</dbReference>
<evidence type="ECO:0000313" key="10">
    <source>
        <dbReference type="Proteomes" id="UP000664277"/>
    </source>
</evidence>
<keyword evidence="3" id="KW-0808">Transferase</keyword>
<organism evidence="9 10">
    <name type="scientific">Candidatus Obscuribacter phosphatis</name>
    <dbReference type="NCBI Taxonomy" id="1906157"/>
    <lineage>
        <taxon>Bacteria</taxon>
        <taxon>Bacillati</taxon>
        <taxon>Candidatus Melainabacteria</taxon>
        <taxon>Candidatus Obscuribacterales</taxon>
        <taxon>Candidatus Obscuribacteraceae</taxon>
        <taxon>Candidatus Obscuribacter</taxon>
    </lineage>
</organism>
<keyword evidence="7" id="KW-0472">Membrane</keyword>
<evidence type="ECO:0000256" key="6">
    <source>
        <dbReference type="ARBA" id="ARBA00022840"/>
    </source>
</evidence>
<evidence type="ECO:0000256" key="1">
    <source>
        <dbReference type="ARBA" id="ARBA00012513"/>
    </source>
</evidence>
<dbReference type="CDD" id="cd14014">
    <property type="entry name" value="STKc_PknB_like"/>
    <property type="match status" value="1"/>
</dbReference>
<keyword evidence="5 9" id="KW-0418">Kinase</keyword>
<dbReference type="GO" id="GO:0004674">
    <property type="term" value="F:protein serine/threonine kinase activity"/>
    <property type="evidence" value="ECO:0007669"/>
    <property type="project" value="UniProtKB-KW"/>
</dbReference>
<keyword evidence="7" id="KW-1133">Transmembrane helix</keyword>
<dbReference type="InterPro" id="IPR000719">
    <property type="entry name" value="Prot_kinase_dom"/>
</dbReference>
<dbReference type="AlphaFoldDB" id="A0A8J7PJI1"/>
<gene>
    <name evidence="9" type="ORF">J0M35_19270</name>
</gene>
<dbReference type="GO" id="GO:0005524">
    <property type="term" value="F:ATP binding"/>
    <property type="evidence" value="ECO:0007669"/>
    <property type="project" value="UniProtKB-KW"/>
</dbReference>
<comment type="caution">
    <text evidence="9">The sequence shown here is derived from an EMBL/GenBank/DDBJ whole genome shotgun (WGS) entry which is preliminary data.</text>
</comment>
<dbReference type="InterPro" id="IPR032675">
    <property type="entry name" value="LRR_dom_sf"/>
</dbReference>
<evidence type="ECO:0000259" key="8">
    <source>
        <dbReference type="PROSITE" id="PS50011"/>
    </source>
</evidence>
<dbReference type="InterPro" id="IPR011009">
    <property type="entry name" value="Kinase-like_dom_sf"/>
</dbReference>
<dbReference type="EMBL" id="JAFLCK010000041">
    <property type="protein sequence ID" value="MBN8662517.1"/>
    <property type="molecule type" value="Genomic_DNA"/>
</dbReference>
<keyword evidence="6" id="KW-0067">ATP-binding</keyword>
<reference evidence="9" key="1">
    <citation type="submission" date="2021-02" db="EMBL/GenBank/DDBJ databases">
        <title>Genome-Resolved Metagenomics of a Microbial Community Performing Photosynthetic Biological Nutrient Removal.</title>
        <authorList>
            <person name="Mcdaniel E.A."/>
        </authorList>
    </citation>
    <scope>NUCLEOTIDE SEQUENCE</scope>
    <source>
        <strain evidence="9">UWPOB_OBS1</strain>
    </source>
</reference>
<protein>
    <recommendedName>
        <fullName evidence="1">non-specific serine/threonine protein kinase</fullName>
        <ecNumber evidence="1">2.7.11.1</ecNumber>
    </recommendedName>
</protein>
<dbReference type="PROSITE" id="PS50011">
    <property type="entry name" value="PROTEIN_KINASE_DOM"/>
    <property type="match status" value="1"/>
</dbReference>
<dbReference type="Pfam" id="PF00069">
    <property type="entry name" value="Pkinase"/>
    <property type="match status" value="1"/>
</dbReference>